<reference evidence="2 3" key="1">
    <citation type="submission" date="2016-11" db="EMBL/GenBank/DDBJ databases">
        <authorList>
            <person name="Varghese N."/>
            <person name="Submissions S."/>
        </authorList>
    </citation>
    <scope>NUCLEOTIDE SEQUENCE [LARGE SCALE GENOMIC DNA]</scope>
    <source>
        <strain evidence="2 3">DSM 19027</strain>
    </source>
</reference>
<evidence type="ECO:0000313" key="2">
    <source>
        <dbReference type="EMBL" id="SHI73765.1"/>
    </source>
</evidence>
<keyword evidence="3" id="KW-1185">Reference proteome</keyword>
<feature type="transmembrane region" description="Helical" evidence="1">
    <location>
        <begin position="103"/>
        <end position="127"/>
    </location>
</feature>
<evidence type="ECO:0000256" key="1">
    <source>
        <dbReference type="SAM" id="Phobius"/>
    </source>
</evidence>
<evidence type="ECO:0000313" key="3">
    <source>
        <dbReference type="Proteomes" id="UP000324781"/>
    </source>
</evidence>
<name>A0A1M6DKL8_9FIRM</name>
<feature type="transmembrane region" description="Helical" evidence="1">
    <location>
        <begin position="70"/>
        <end position="91"/>
    </location>
</feature>
<dbReference type="OrthoDB" id="6119503at2"/>
<protein>
    <submittedName>
        <fullName evidence="2">Uncharacterized protein</fullName>
    </submittedName>
</protein>
<dbReference type="EMBL" id="FQZP01000008">
    <property type="protein sequence ID" value="SHI73765.1"/>
    <property type="molecule type" value="Genomic_DNA"/>
</dbReference>
<sequence length="129" mass="15350">MYSNEPIRYYKNRRTRPDPIVRWLQFSSIMVWFTFLFNVIFILNARPVQQGLFERFFNVSVRTYWDAQSLLTALIISLVQFLISIVSIYLNTKRMKRKYDIRYISHHVSAGLSLLIIIILAVVLTSWNA</sequence>
<keyword evidence="1" id="KW-0812">Transmembrane</keyword>
<dbReference type="RefSeq" id="WP_149678053.1">
    <property type="nucleotide sequence ID" value="NZ_FQZP01000008.1"/>
</dbReference>
<organism evidence="2 3">
    <name type="scientific">Thermoclostridium caenicola</name>
    <dbReference type="NCBI Taxonomy" id="659425"/>
    <lineage>
        <taxon>Bacteria</taxon>
        <taxon>Bacillati</taxon>
        <taxon>Bacillota</taxon>
        <taxon>Clostridia</taxon>
        <taxon>Eubacteriales</taxon>
        <taxon>Oscillospiraceae</taxon>
        <taxon>Thermoclostridium</taxon>
    </lineage>
</organism>
<proteinExistence type="predicted"/>
<dbReference type="AlphaFoldDB" id="A0A1M6DKL8"/>
<feature type="transmembrane region" description="Helical" evidence="1">
    <location>
        <begin position="20"/>
        <end position="43"/>
    </location>
</feature>
<keyword evidence="1" id="KW-0472">Membrane</keyword>
<keyword evidence="1" id="KW-1133">Transmembrane helix</keyword>
<dbReference type="Proteomes" id="UP000324781">
    <property type="component" value="Unassembled WGS sequence"/>
</dbReference>
<gene>
    <name evidence="2" type="ORF">SAMN05444373_100813</name>
</gene>
<accession>A0A1M6DKL8</accession>